<reference evidence="1 2" key="1">
    <citation type="journal article" date="2016" name="Sci. Rep.">
        <title>The genome sequence of the outbreeding globe artichoke constructed de novo incorporating a phase-aware low-pass sequencing strategy of F1 progeny.</title>
        <authorList>
            <person name="Scaglione D."/>
            <person name="Reyes-Chin-Wo S."/>
            <person name="Acquadro A."/>
            <person name="Froenicke L."/>
            <person name="Portis E."/>
            <person name="Beitel C."/>
            <person name="Tirone M."/>
            <person name="Mauro R."/>
            <person name="Lo Monaco A."/>
            <person name="Mauromicale G."/>
            <person name="Faccioli P."/>
            <person name="Cattivelli L."/>
            <person name="Rieseberg L."/>
            <person name="Michelmore R."/>
            <person name="Lanteri S."/>
        </authorList>
    </citation>
    <scope>NUCLEOTIDE SEQUENCE [LARGE SCALE GENOMIC DNA]</scope>
    <source>
        <strain evidence="1">2C</strain>
    </source>
</reference>
<gene>
    <name evidence="1" type="ORF">Ccrd_000213</name>
</gene>
<keyword evidence="2" id="KW-1185">Reference proteome</keyword>
<dbReference type="Pfam" id="PF04749">
    <property type="entry name" value="PLAC8"/>
    <property type="match status" value="1"/>
</dbReference>
<dbReference type="OMA" id="ASNCCRT"/>
<dbReference type="NCBIfam" id="TIGR01571">
    <property type="entry name" value="A_thal_Cys_rich"/>
    <property type="match status" value="1"/>
</dbReference>
<organism evidence="1 2">
    <name type="scientific">Cynara cardunculus var. scolymus</name>
    <name type="common">Globe artichoke</name>
    <name type="synonym">Cynara scolymus</name>
    <dbReference type="NCBI Taxonomy" id="59895"/>
    <lineage>
        <taxon>Eukaryota</taxon>
        <taxon>Viridiplantae</taxon>
        <taxon>Streptophyta</taxon>
        <taxon>Embryophyta</taxon>
        <taxon>Tracheophyta</taxon>
        <taxon>Spermatophyta</taxon>
        <taxon>Magnoliopsida</taxon>
        <taxon>eudicotyledons</taxon>
        <taxon>Gunneridae</taxon>
        <taxon>Pentapetalae</taxon>
        <taxon>asterids</taxon>
        <taxon>campanulids</taxon>
        <taxon>Asterales</taxon>
        <taxon>Asteraceae</taxon>
        <taxon>Carduoideae</taxon>
        <taxon>Cardueae</taxon>
        <taxon>Carduinae</taxon>
        <taxon>Cynara</taxon>
    </lineage>
</organism>
<protein>
    <submittedName>
        <fullName evidence="1">Uncharacterized protein family Cys-rich</fullName>
    </submittedName>
</protein>
<accession>A0A103XVP7</accession>
<evidence type="ECO:0000313" key="2">
    <source>
        <dbReference type="Proteomes" id="UP000243975"/>
    </source>
</evidence>
<dbReference type="AlphaFoldDB" id="A0A103XVP7"/>
<sequence>MPSSNPPSQCATTGQWSTGLCDCTSDASNCCRTIFCPCVTFGRIAEIVDKGTT</sequence>
<proteinExistence type="predicted"/>
<comment type="caution">
    <text evidence="1">The sequence shown here is derived from an EMBL/GenBank/DDBJ whole genome shotgun (WGS) entry which is preliminary data.</text>
</comment>
<dbReference type="PANTHER" id="PTHR15907">
    <property type="entry name" value="DUF614 FAMILY PROTEIN-RELATED"/>
    <property type="match status" value="1"/>
</dbReference>
<dbReference type="Gramene" id="KVH97681">
    <property type="protein sequence ID" value="KVH97681"/>
    <property type="gene ID" value="Ccrd_000213"/>
</dbReference>
<evidence type="ECO:0000313" key="1">
    <source>
        <dbReference type="EMBL" id="KVH97681.1"/>
    </source>
</evidence>
<dbReference type="EMBL" id="LEKV01003822">
    <property type="protein sequence ID" value="KVH97681.1"/>
    <property type="molecule type" value="Genomic_DNA"/>
</dbReference>
<dbReference type="Proteomes" id="UP000243975">
    <property type="component" value="Unassembled WGS sequence"/>
</dbReference>
<name>A0A103XVP7_CYNCS</name>
<dbReference type="InterPro" id="IPR006461">
    <property type="entry name" value="PLAC_motif_containing"/>
</dbReference>
<dbReference type="STRING" id="59895.A0A103XVP7"/>